<feature type="domain" description="AB hydrolase-1" evidence="2">
    <location>
        <begin position="21"/>
        <end position="257"/>
    </location>
</feature>
<evidence type="ECO:0000313" key="4">
    <source>
        <dbReference type="Proteomes" id="UP000004478"/>
    </source>
</evidence>
<dbReference type="PATRIC" id="fig|1225176.3.peg.1689"/>
<accession>K1L4Z3</accession>
<dbReference type="SUPFAM" id="SSF53474">
    <property type="entry name" value="alpha/beta-Hydrolases"/>
    <property type="match status" value="1"/>
</dbReference>
<organism evidence="3 4">
    <name type="scientific">Cecembia lonarensis (strain CCUG 58316 / KCTC 22772 / LW9)</name>
    <dbReference type="NCBI Taxonomy" id="1225176"/>
    <lineage>
        <taxon>Bacteria</taxon>
        <taxon>Pseudomonadati</taxon>
        <taxon>Bacteroidota</taxon>
        <taxon>Cytophagia</taxon>
        <taxon>Cytophagales</taxon>
        <taxon>Cyclobacteriaceae</taxon>
        <taxon>Cecembia</taxon>
    </lineage>
</organism>
<name>K1L4Z3_CECL9</name>
<dbReference type="Proteomes" id="UP000004478">
    <property type="component" value="Unassembled WGS sequence"/>
</dbReference>
<gene>
    <name evidence="3" type="primary">rsbQ</name>
    <name evidence="3" type="ORF">B879_01584</name>
</gene>
<comment type="caution">
    <text evidence="3">The sequence shown here is derived from an EMBL/GenBank/DDBJ whole genome shotgun (WGS) entry which is preliminary data.</text>
</comment>
<protein>
    <submittedName>
        <fullName evidence="3">Sigma factor sigB regulation protein rsbQ</fullName>
    </submittedName>
</protein>
<dbReference type="AlphaFoldDB" id="K1L4Z3"/>
<dbReference type="EMBL" id="AMGM01000018">
    <property type="protein sequence ID" value="EKB49801.1"/>
    <property type="molecule type" value="Genomic_DNA"/>
</dbReference>
<proteinExistence type="inferred from homology"/>
<dbReference type="Pfam" id="PF12697">
    <property type="entry name" value="Abhydrolase_6"/>
    <property type="match status" value="1"/>
</dbReference>
<evidence type="ECO:0000313" key="3">
    <source>
        <dbReference type="EMBL" id="EKB49801.1"/>
    </source>
</evidence>
<dbReference type="InterPro" id="IPR029058">
    <property type="entry name" value="AB_hydrolase_fold"/>
</dbReference>
<evidence type="ECO:0000259" key="2">
    <source>
        <dbReference type="Pfam" id="PF12697"/>
    </source>
</evidence>
<dbReference type="Gene3D" id="3.40.50.1820">
    <property type="entry name" value="alpha/beta hydrolase"/>
    <property type="match status" value="1"/>
</dbReference>
<evidence type="ECO:0000256" key="1">
    <source>
        <dbReference type="ARBA" id="ARBA00008645"/>
    </source>
</evidence>
<dbReference type="PANTHER" id="PTHR43039">
    <property type="entry name" value="ESTERASE-RELATED"/>
    <property type="match status" value="1"/>
</dbReference>
<dbReference type="RefSeq" id="WP_009184619.1">
    <property type="nucleotide sequence ID" value="NZ_AMGM01000018.1"/>
</dbReference>
<keyword evidence="4" id="KW-1185">Reference proteome</keyword>
<comment type="similarity">
    <text evidence="1">Belongs to the AB hydrolase superfamily.</text>
</comment>
<dbReference type="OrthoDB" id="9780932at2"/>
<reference evidence="3 4" key="1">
    <citation type="journal article" date="2012" name="J. Bacteriol.">
        <title>Draft Genome Sequence of Cecembia lonarensis Strain LW9T, Isolated from Lonar Lake, a Haloalkaline Lake in India.</title>
        <authorList>
            <person name="Shivaji S."/>
            <person name="Ara S."/>
            <person name="Singh A."/>
            <person name="Pinnaka A.K."/>
        </authorList>
    </citation>
    <scope>NUCLEOTIDE SEQUENCE [LARGE SCALE GENOMIC DNA]</scope>
    <source>
        <strain evidence="3 4">LW9</strain>
    </source>
</reference>
<sequence length="268" mass="30167">MQPAIQKKYNIKYQDSGKPVLVFAHGYGCDQSMWRFVAPAFEEKYDVLLFDYVGSGNSDIKEYNPSKYNTLYAYAEDVLEIITYLNKSEVIFVGHSVSAIIGILAAKMQPQFFQNLVLVSPSPYFINDGAYKGGFSKEDIEEIITTVEDNFIGWTSFVTPVIVGNKERMEFASELEKSFCSMDPVAARQFAKITFSSDHREDLAGIDVPCLIIQCQFDQLAPIEVGDFMHEKLTSSQLVVIEEWGHCPHLTSPGKVIASIDQFLQAHQ</sequence>
<dbReference type="InterPro" id="IPR000073">
    <property type="entry name" value="AB_hydrolase_1"/>
</dbReference>